<dbReference type="OrthoDB" id="9799096at2"/>
<sequence>MTSTLFSTERCIVKPLQKEDFPEILEMYQELDSNKYVPPLKDKTPEEHLAFLELKIGNNEKELGFWTARKKRKAVW</sequence>
<evidence type="ECO:0008006" key="3">
    <source>
        <dbReference type="Google" id="ProtNLM"/>
    </source>
</evidence>
<dbReference type="SUPFAM" id="SSF55729">
    <property type="entry name" value="Acyl-CoA N-acyltransferases (Nat)"/>
    <property type="match status" value="1"/>
</dbReference>
<evidence type="ECO:0000313" key="2">
    <source>
        <dbReference type="Proteomes" id="UP000321168"/>
    </source>
</evidence>
<reference evidence="1 2" key="1">
    <citation type="submission" date="2019-08" db="EMBL/GenBank/DDBJ databases">
        <title>Genome of Luteibaculum oceani JCM 18817.</title>
        <authorList>
            <person name="Bowman J.P."/>
        </authorList>
    </citation>
    <scope>NUCLEOTIDE SEQUENCE [LARGE SCALE GENOMIC DNA]</scope>
    <source>
        <strain evidence="1 2">JCM 18817</strain>
    </source>
</reference>
<organism evidence="1 2">
    <name type="scientific">Luteibaculum oceani</name>
    <dbReference type="NCBI Taxonomy" id="1294296"/>
    <lineage>
        <taxon>Bacteria</taxon>
        <taxon>Pseudomonadati</taxon>
        <taxon>Bacteroidota</taxon>
        <taxon>Flavobacteriia</taxon>
        <taxon>Flavobacteriales</taxon>
        <taxon>Luteibaculaceae</taxon>
        <taxon>Luteibaculum</taxon>
    </lineage>
</organism>
<gene>
    <name evidence="1" type="ORF">FRX97_11735</name>
</gene>
<dbReference type="AlphaFoldDB" id="A0A5C6UQM2"/>
<dbReference type="RefSeq" id="WP_147015414.1">
    <property type="nucleotide sequence ID" value="NZ_VORB01000012.1"/>
</dbReference>
<dbReference type="Proteomes" id="UP000321168">
    <property type="component" value="Unassembled WGS sequence"/>
</dbReference>
<proteinExistence type="predicted"/>
<name>A0A5C6UQM2_9FLAO</name>
<evidence type="ECO:0000313" key="1">
    <source>
        <dbReference type="EMBL" id="TXC75642.1"/>
    </source>
</evidence>
<protein>
    <recommendedName>
        <fullName evidence="3">GNAT family N-acetyltransferase</fullName>
    </recommendedName>
</protein>
<accession>A0A5C6UQM2</accession>
<keyword evidence="2" id="KW-1185">Reference proteome</keyword>
<comment type="caution">
    <text evidence="1">The sequence shown here is derived from an EMBL/GenBank/DDBJ whole genome shotgun (WGS) entry which is preliminary data.</text>
</comment>
<dbReference type="InterPro" id="IPR016181">
    <property type="entry name" value="Acyl_CoA_acyltransferase"/>
</dbReference>
<dbReference type="EMBL" id="VORB01000012">
    <property type="protein sequence ID" value="TXC75642.1"/>
    <property type="molecule type" value="Genomic_DNA"/>
</dbReference>
<dbReference type="Gene3D" id="3.40.630.30">
    <property type="match status" value="1"/>
</dbReference>